<dbReference type="AlphaFoldDB" id="A0A917E6Y8"/>
<reference evidence="1" key="2">
    <citation type="submission" date="2020-09" db="EMBL/GenBank/DDBJ databases">
        <authorList>
            <person name="Sun Q."/>
            <person name="Zhou Y."/>
        </authorList>
    </citation>
    <scope>NUCLEOTIDE SEQUENCE</scope>
    <source>
        <strain evidence="1">CGMCC 1.15367</strain>
    </source>
</reference>
<comment type="caution">
    <text evidence="1">The sequence shown here is derived from an EMBL/GenBank/DDBJ whole genome shotgun (WGS) entry which is preliminary data.</text>
</comment>
<organism evidence="1 2">
    <name type="scientific">Aureimonas endophytica</name>
    <dbReference type="NCBI Taxonomy" id="2027858"/>
    <lineage>
        <taxon>Bacteria</taxon>
        <taxon>Pseudomonadati</taxon>
        <taxon>Pseudomonadota</taxon>
        <taxon>Alphaproteobacteria</taxon>
        <taxon>Hyphomicrobiales</taxon>
        <taxon>Aurantimonadaceae</taxon>
        <taxon>Aureimonas</taxon>
    </lineage>
</organism>
<protein>
    <submittedName>
        <fullName evidence="1">Uncharacterized protein</fullName>
    </submittedName>
</protein>
<evidence type="ECO:0000313" key="2">
    <source>
        <dbReference type="Proteomes" id="UP000644699"/>
    </source>
</evidence>
<accession>A0A917E6Y8</accession>
<dbReference type="Proteomes" id="UP000644699">
    <property type="component" value="Unassembled WGS sequence"/>
</dbReference>
<dbReference type="EMBL" id="BMIQ01000004">
    <property type="protein sequence ID" value="GGE09333.1"/>
    <property type="molecule type" value="Genomic_DNA"/>
</dbReference>
<keyword evidence="2" id="KW-1185">Reference proteome</keyword>
<reference evidence="1" key="1">
    <citation type="journal article" date="2014" name="Int. J. Syst. Evol. Microbiol.">
        <title>Complete genome sequence of Corynebacterium casei LMG S-19264T (=DSM 44701T), isolated from a smear-ripened cheese.</title>
        <authorList>
            <consortium name="US DOE Joint Genome Institute (JGI-PGF)"/>
            <person name="Walter F."/>
            <person name="Albersmeier A."/>
            <person name="Kalinowski J."/>
            <person name="Ruckert C."/>
        </authorList>
    </citation>
    <scope>NUCLEOTIDE SEQUENCE</scope>
    <source>
        <strain evidence="1">CGMCC 1.15367</strain>
    </source>
</reference>
<name>A0A917E6Y8_9HYPH</name>
<proteinExistence type="predicted"/>
<gene>
    <name evidence="1" type="ORF">GCM10011390_30540</name>
</gene>
<evidence type="ECO:0000313" key="1">
    <source>
        <dbReference type="EMBL" id="GGE09333.1"/>
    </source>
</evidence>
<sequence length="67" mass="7244">MAQDDTTSSWEKRAAAMRGRDLTADEKAAVGEAILQGSVHPGVDARAKKRIIRKAIDSVRPRIGARS</sequence>
<dbReference type="RefSeq" id="WP_188909922.1">
    <property type="nucleotide sequence ID" value="NZ_BMIQ01000004.1"/>
</dbReference>